<dbReference type="PANTHER" id="PTHR44656">
    <property type="entry name" value="DEHYDROGENASE/REDUCTASE SDR FAMILY MEMBER 12"/>
    <property type="match status" value="1"/>
</dbReference>
<dbReference type="EMBL" id="OB663534">
    <property type="protein sequence ID" value="CAD7231460.1"/>
    <property type="molecule type" value="Genomic_DNA"/>
</dbReference>
<protein>
    <submittedName>
        <fullName evidence="1">Uncharacterized protein</fullName>
    </submittedName>
</protein>
<dbReference type="Gene3D" id="3.40.50.720">
    <property type="entry name" value="NAD(P)-binding Rossmann-like Domain"/>
    <property type="match status" value="1"/>
</dbReference>
<evidence type="ECO:0000313" key="1">
    <source>
        <dbReference type="EMBL" id="CAD7231460.1"/>
    </source>
</evidence>
<sequence>MLTQALSMDFNSEKLKKFDGTTVYAINKRHQVIMMEELAKENPKVFFSSMHPGWADTPAVRSAMPGFYAKMKNNLRSPEEGADTAIFLAISPSALKFPSGKFFQDRLPVDVHLPLAWTKYTDDEAKEFMTKLDHLAQKFKDSSSVTVEKEAEENP</sequence>
<reference evidence="1" key="1">
    <citation type="submission" date="2020-11" db="EMBL/GenBank/DDBJ databases">
        <authorList>
            <person name="Tran Van P."/>
        </authorList>
    </citation>
    <scope>NUCLEOTIDE SEQUENCE</scope>
</reference>
<dbReference type="InterPro" id="IPR052992">
    <property type="entry name" value="SDR_member_12"/>
</dbReference>
<dbReference type="InterPro" id="IPR036291">
    <property type="entry name" value="NAD(P)-bd_dom_sf"/>
</dbReference>
<dbReference type="SUPFAM" id="SSF51735">
    <property type="entry name" value="NAD(P)-binding Rossmann-fold domains"/>
    <property type="match status" value="1"/>
</dbReference>
<dbReference type="OrthoDB" id="417891at2759"/>
<gene>
    <name evidence="1" type="ORF">CTOB1V02_LOCUS9307</name>
</gene>
<accession>A0A7R8WGW8</accession>
<dbReference type="AlphaFoldDB" id="A0A7R8WGW8"/>
<name>A0A7R8WGW8_9CRUS</name>
<dbReference type="PANTHER" id="PTHR44656:SF7">
    <property type="entry name" value="DEHYDROGENASE_REDUCTASE SDR FAMILY MEMBER 12"/>
    <property type="match status" value="1"/>
</dbReference>
<organism evidence="1">
    <name type="scientific">Cyprideis torosa</name>
    <dbReference type="NCBI Taxonomy" id="163714"/>
    <lineage>
        <taxon>Eukaryota</taxon>
        <taxon>Metazoa</taxon>
        <taxon>Ecdysozoa</taxon>
        <taxon>Arthropoda</taxon>
        <taxon>Crustacea</taxon>
        <taxon>Oligostraca</taxon>
        <taxon>Ostracoda</taxon>
        <taxon>Podocopa</taxon>
        <taxon>Podocopida</taxon>
        <taxon>Cytherocopina</taxon>
        <taxon>Cytheroidea</taxon>
        <taxon>Cytherideidae</taxon>
        <taxon>Cyprideis</taxon>
    </lineage>
</organism>
<proteinExistence type="predicted"/>